<feature type="domain" description="Cytochrome c" evidence="5">
    <location>
        <begin position="827"/>
        <end position="959"/>
    </location>
</feature>
<dbReference type="EMBL" id="JARRAG010000002">
    <property type="protein sequence ID" value="MDG3006830.1"/>
    <property type="molecule type" value="Genomic_DNA"/>
</dbReference>
<comment type="caution">
    <text evidence="6">The sequence shown here is derived from an EMBL/GenBank/DDBJ whole genome shotgun (WGS) entry which is preliminary data.</text>
</comment>
<dbReference type="InterPro" id="IPR011989">
    <property type="entry name" value="ARM-like"/>
</dbReference>
<dbReference type="Proteomes" id="UP001216907">
    <property type="component" value="Unassembled WGS sequence"/>
</dbReference>
<keyword evidence="3 4" id="KW-0408">Iron</keyword>
<dbReference type="SUPFAM" id="SSF50952">
    <property type="entry name" value="Soluble quinoprotein glucose dehydrogenase"/>
    <property type="match status" value="1"/>
</dbReference>
<sequence length="959" mass="102073">MARLLYSPRSPIFGLVAATLLSTAASGQGPLPPERAKATLRLIDPELTIDLVASEPDIHSPVAAAWDEDGRLYVAEMLDYPSGPGSGKVRLLEDRDGDGRYDRVTAFAEGLNFPNGVLPWNGGVLVTSAPDILFLKDDDGDGVADAKKVVLTGFAEGNTQLRVNGLSWGADNWVYGANGRSDGVVRKPGDPDDKAVPLRLHDFRFRPDTGEVQVVSGFSQFGLPRDDWGRRFPSWNTMPIRHVVLEERTLARNPYLAESATVAPILDPADGGRVFPISPPPTTFNRESTTYFNASCGPTIYRGDLLGDAYRGDAFFCESLTNLVQRRVLEHRGPTFLARRAEPDREFLASTDPCFRAVNLATGPDGALYVVDFYREMVEHPAFVPAALRESIEFRRWNNRGRIWRIAKKGTTPPAPPRLAKAPTEELVALLEHPNGWRRDVAQRLLVTRADRAAVPGLEALAKSSATPVGRIQAAWTLDGLGSLDDRIVAGLLADASADVREAAAKLAAGRPGLLAALATLADDPEARVRFQAAIVLGDSDAPAAVSALAKIAARDADDEWARLAVLSGLRDTAPLFLSAILDAHPGWLAEPTAGQAYLLSATAAILGARAKPEELQAFATRLAAAPDEAGIAGRVALLLGLSDGLARAGRPPRELTAGDRFKGVGVLLDRAAAVVGSADVEPGDRARALTLLARFRPDDAAERIAALLAADQPDAVRASAAEAVAEVGSPELADRIFAAWESIPTGSRAAVLAAMLRSAPLAGRLLAALEDDSVALAELTPAGREALRSSADPEVARRAAALLESRTPRDRASVVARFQPALALAGDAGRGRELFVKNCRTCHQHRGDGYKVGPDLSGVAGRPPSALLKDVLDPNADVSPDFVAFVILTRRGQTLTGLLAEETAASLKLRGAEGVEQAVLRSEVEAVRRTGRSLMPEGFEDALGEQGVADLIAFLRQP</sequence>
<gene>
    <name evidence="6" type="ORF">PZE19_23920</name>
</gene>
<dbReference type="InterPro" id="IPR013428">
    <property type="entry name" value="Membrane-bound_put_N"/>
</dbReference>
<keyword evidence="7" id="KW-1185">Reference proteome</keyword>
<dbReference type="InterPro" id="IPR011042">
    <property type="entry name" value="6-blade_b-propeller_TolB-like"/>
</dbReference>
<dbReference type="RefSeq" id="WP_277863121.1">
    <property type="nucleotide sequence ID" value="NZ_JARRAG010000002.1"/>
</dbReference>
<reference evidence="6 7" key="1">
    <citation type="submission" date="2023-03" db="EMBL/GenBank/DDBJ databases">
        <title>Paludisphaera mucosa sp. nov. a novel planctomycete from northern fen.</title>
        <authorList>
            <person name="Ivanova A."/>
        </authorList>
    </citation>
    <scope>NUCLEOTIDE SEQUENCE [LARGE SCALE GENOMIC DNA]</scope>
    <source>
        <strain evidence="6 7">Pla2</strain>
    </source>
</reference>
<dbReference type="InterPro" id="IPR013427">
    <property type="entry name" value="Haem-bd_dom_put"/>
</dbReference>
<dbReference type="SUPFAM" id="SSF48371">
    <property type="entry name" value="ARM repeat"/>
    <property type="match status" value="1"/>
</dbReference>
<dbReference type="Pfam" id="PF23500">
    <property type="entry name" value="DUF7133"/>
    <property type="match status" value="1"/>
</dbReference>
<dbReference type="NCBIfam" id="TIGR02603">
    <property type="entry name" value="CxxCH_TIGR02603"/>
    <property type="match status" value="1"/>
</dbReference>
<dbReference type="InterPro" id="IPR011041">
    <property type="entry name" value="Quinoprot_gluc/sorb_DH_b-prop"/>
</dbReference>
<accession>A0ABT6FH10</accession>
<dbReference type="PROSITE" id="PS51007">
    <property type="entry name" value="CYTC"/>
    <property type="match status" value="1"/>
</dbReference>
<dbReference type="InterPro" id="IPR055557">
    <property type="entry name" value="DUF7133"/>
</dbReference>
<evidence type="ECO:0000256" key="2">
    <source>
        <dbReference type="ARBA" id="ARBA00022723"/>
    </source>
</evidence>
<evidence type="ECO:0000256" key="1">
    <source>
        <dbReference type="ARBA" id="ARBA00022617"/>
    </source>
</evidence>
<dbReference type="Pfam" id="PF13646">
    <property type="entry name" value="HEAT_2"/>
    <property type="match status" value="1"/>
</dbReference>
<protein>
    <submittedName>
        <fullName evidence="6">HEAT repeat domain-containing protein</fullName>
    </submittedName>
</protein>
<evidence type="ECO:0000256" key="4">
    <source>
        <dbReference type="PROSITE-ProRule" id="PRU00433"/>
    </source>
</evidence>
<evidence type="ECO:0000313" key="6">
    <source>
        <dbReference type="EMBL" id="MDG3006830.1"/>
    </source>
</evidence>
<proteinExistence type="predicted"/>
<evidence type="ECO:0000313" key="7">
    <source>
        <dbReference type="Proteomes" id="UP001216907"/>
    </source>
</evidence>
<dbReference type="InterPro" id="IPR036909">
    <property type="entry name" value="Cyt_c-like_dom_sf"/>
</dbReference>
<dbReference type="Gene3D" id="1.10.760.10">
    <property type="entry name" value="Cytochrome c-like domain"/>
    <property type="match status" value="1"/>
</dbReference>
<dbReference type="Gene3D" id="2.120.10.30">
    <property type="entry name" value="TolB, C-terminal domain"/>
    <property type="match status" value="1"/>
</dbReference>
<keyword evidence="2 4" id="KW-0479">Metal-binding</keyword>
<dbReference type="PANTHER" id="PTHR33546">
    <property type="entry name" value="LARGE, MULTIFUNCTIONAL SECRETED PROTEIN-RELATED"/>
    <property type="match status" value="1"/>
</dbReference>
<evidence type="ECO:0000256" key="3">
    <source>
        <dbReference type="ARBA" id="ARBA00023004"/>
    </source>
</evidence>
<dbReference type="Gene3D" id="1.25.10.10">
    <property type="entry name" value="Leucine-rich Repeat Variant"/>
    <property type="match status" value="1"/>
</dbReference>
<evidence type="ECO:0000259" key="5">
    <source>
        <dbReference type="PROSITE" id="PS51007"/>
    </source>
</evidence>
<dbReference type="NCBIfam" id="TIGR02604">
    <property type="entry name" value="Piru_Ver_Nterm"/>
    <property type="match status" value="1"/>
</dbReference>
<dbReference type="SUPFAM" id="SSF46626">
    <property type="entry name" value="Cytochrome c"/>
    <property type="match status" value="1"/>
</dbReference>
<dbReference type="PANTHER" id="PTHR33546:SF1">
    <property type="entry name" value="LARGE, MULTIFUNCTIONAL SECRETED PROTEIN"/>
    <property type="match status" value="1"/>
</dbReference>
<dbReference type="Pfam" id="PF00034">
    <property type="entry name" value="Cytochrom_C"/>
    <property type="match status" value="1"/>
</dbReference>
<dbReference type="InterPro" id="IPR016024">
    <property type="entry name" value="ARM-type_fold"/>
</dbReference>
<dbReference type="InterPro" id="IPR009056">
    <property type="entry name" value="Cyt_c-like_dom"/>
</dbReference>
<name>A0ABT6FH10_9BACT</name>
<keyword evidence="1 4" id="KW-0349">Heme</keyword>
<organism evidence="6 7">
    <name type="scientific">Paludisphaera mucosa</name>
    <dbReference type="NCBI Taxonomy" id="3030827"/>
    <lineage>
        <taxon>Bacteria</taxon>
        <taxon>Pseudomonadati</taxon>
        <taxon>Planctomycetota</taxon>
        <taxon>Planctomycetia</taxon>
        <taxon>Isosphaerales</taxon>
        <taxon>Isosphaeraceae</taxon>
        <taxon>Paludisphaera</taxon>
    </lineage>
</organism>